<dbReference type="CDD" id="cd03801">
    <property type="entry name" value="GT4_PimA-like"/>
    <property type="match status" value="1"/>
</dbReference>
<accession>A0A7C3J6N3</accession>
<dbReference type="EMBL" id="DSTT01000005">
    <property type="protein sequence ID" value="HFK24009.1"/>
    <property type="molecule type" value="Genomic_DNA"/>
</dbReference>
<evidence type="ECO:0000259" key="1">
    <source>
        <dbReference type="Pfam" id="PF00534"/>
    </source>
</evidence>
<dbReference type="Gene3D" id="3.40.50.2000">
    <property type="entry name" value="Glycogen Phosphorylase B"/>
    <property type="match status" value="2"/>
</dbReference>
<sequence length="401" mass="47000">MGKKVLLVFNRFYPVLSGSEKFSKMIFDNLKEKGFDIDVYTLRVSDDSYKFNDSNLKREENIKGSTIKRFSLIDFRYKNRIFKFFENYGILKYYSLNFKIVSPSLLYNLKKNILKYDIVITGFLPFTSVVYPALYYSKKYKKKSIFIPQIHSTIPKTERFSYEFFHPYYKSLYEMADILVCLNTNEKEYLKNFGNKVFYLNSYIDIPEKVSKGGNGLFNILTIGTQNYEKGILTSLNAVKLLYSEFKNIKFTIVGKMDEKYLSMVKGMDFIEYHPYVTDKEKDELFLKTDIFILPSIAESFGIVSVEAHSYGIPTINSYCWGSTYIVKNGLNGYLVPFGDYLLTYNYLKQLYINQQLKKRLSENARNIALNGSDLIDGYSEGRFDKKRFNKQLDKILENLL</sequence>
<reference evidence="2" key="1">
    <citation type="journal article" date="2020" name="mSystems">
        <title>Genome- and Community-Level Interaction Insights into Carbon Utilization and Element Cycling Functions of Hydrothermarchaeota in Hydrothermal Sediment.</title>
        <authorList>
            <person name="Zhou Z."/>
            <person name="Liu Y."/>
            <person name="Xu W."/>
            <person name="Pan J."/>
            <person name="Luo Z.H."/>
            <person name="Li M."/>
        </authorList>
    </citation>
    <scope>NUCLEOTIDE SEQUENCE [LARGE SCALE GENOMIC DNA]</scope>
    <source>
        <strain evidence="2">SpSt-464</strain>
    </source>
</reference>
<dbReference type="Pfam" id="PF00534">
    <property type="entry name" value="Glycos_transf_1"/>
    <property type="match status" value="1"/>
</dbReference>
<proteinExistence type="predicted"/>
<evidence type="ECO:0000313" key="2">
    <source>
        <dbReference type="EMBL" id="HFK24009.1"/>
    </source>
</evidence>
<dbReference type="InterPro" id="IPR050194">
    <property type="entry name" value="Glycosyltransferase_grp1"/>
</dbReference>
<dbReference type="PANTHER" id="PTHR45947:SF3">
    <property type="entry name" value="SULFOQUINOVOSYL TRANSFERASE SQD2"/>
    <property type="match status" value="1"/>
</dbReference>
<gene>
    <name evidence="2" type="ORF">ENS15_05095</name>
</gene>
<dbReference type="InterPro" id="IPR001296">
    <property type="entry name" value="Glyco_trans_1"/>
</dbReference>
<comment type="caution">
    <text evidence="2">The sequence shown here is derived from an EMBL/GenBank/DDBJ whole genome shotgun (WGS) entry which is preliminary data.</text>
</comment>
<keyword evidence="2" id="KW-0808">Transferase</keyword>
<feature type="domain" description="Glycosyl transferase family 1" evidence="1">
    <location>
        <begin position="220"/>
        <end position="367"/>
    </location>
</feature>
<dbReference type="PANTHER" id="PTHR45947">
    <property type="entry name" value="SULFOQUINOVOSYL TRANSFERASE SQD2"/>
    <property type="match status" value="1"/>
</dbReference>
<name>A0A7C3J6N3_UNCW3</name>
<dbReference type="GO" id="GO:0016757">
    <property type="term" value="F:glycosyltransferase activity"/>
    <property type="evidence" value="ECO:0007669"/>
    <property type="project" value="InterPro"/>
</dbReference>
<dbReference type="AlphaFoldDB" id="A0A7C3J6N3"/>
<dbReference type="SUPFAM" id="SSF53756">
    <property type="entry name" value="UDP-Glycosyltransferase/glycogen phosphorylase"/>
    <property type="match status" value="1"/>
</dbReference>
<protein>
    <submittedName>
        <fullName evidence="2">Glycosyltransferase</fullName>
    </submittedName>
</protein>
<organism evidence="2">
    <name type="scientific">candidate division WOR-3 bacterium</name>
    <dbReference type="NCBI Taxonomy" id="2052148"/>
    <lineage>
        <taxon>Bacteria</taxon>
        <taxon>Bacteria division WOR-3</taxon>
    </lineage>
</organism>